<gene>
    <name evidence="6" type="ORF">CDAUBV1_LOCUS3741</name>
</gene>
<feature type="compositionally biased region" description="Polar residues" evidence="4">
    <location>
        <begin position="148"/>
        <end position="158"/>
    </location>
</feature>
<feature type="compositionally biased region" description="Basic and acidic residues" evidence="4">
    <location>
        <begin position="417"/>
        <end position="427"/>
    </location>
</feature>
<dbReference type="EMBL" id="CAXLJL010000090">
    <property type="protein sequence ID" value="CAL5131317.1"/>
    <property type="molecule type" value="Genomic_DNA"/>
</dbReference>
<name>A0AAV2T7A6_CALDB</name>
<evidence type="ECO:0000256" key="1">
    <source>
        <dbReference type="ARBA" id="ARBA00004123"/>
    </source>
</evidence>
<dbReference type="GO" id="GO:0005634">
    <property type="term" value="C:nucleus"/>
    <property type="evidence" value="ECO:0007669"/>
    <property type="project" value="UniProtKB-SubCell"/>
</dbReference>
<dbReference type="PANTHER" id="PTHR12446:SF34">
    <property type="entry name" value="PROTEIN LIN-54 HOMOLOG"/>
    <property type="match status" value="1"/>
</dbReference>
<evidence type="ECO:0000259" key="5">
    <source>
        <dbReference type="PROSITE" id="PS51634"/>
    </source>
</evidence>
<feature type="compositionally biased region" description="Low complexity" evidence="4">
    <location>
        <begin position="429"/>
        <end position="442"/>
    </location>
</feature>
<feature type="domain" description="CRC" evidence="5">
    <location>
        <begin position="205"/>
        <end position="316"/>
    </location>
</feature>
<feature type="region of interest" description="Disordered" evidence="4">
    <location>
        <begin position="131"/>
        <end position="199"/>
    </location>
</feature>
<dbReference type="PROSITE" id="PS51634">
    <property type="entry name" value="CRC"/>
    <property type="match status" value="1"/>
</dbReference>
<dbReference type="GO" id="GO:0006355">
    <property type="term" value="P:regulation of DNA-templated transcription"/>
    <property type="evidence" value="ECO:0007669"/>
    <property type="project" value="TreeGrafter"/>
</dbReference>
<comment type="subcellular location">
    <subcellularLocation>
        <location evidence="1">Nucleus</location>
    </subcellularLocation>
</comment>
<organism evidence="6 7">
    <name type="scientific">Calicophoron daubneyi</name>
    <name type="common">Rumen fluke</name>
    <name type="synonym">Paramphistomum daubneyi</name>
    <dbReference type="NCBI Taxonomy" id="300641"/>
    <lineage>
        <taxon>Eukaryota</taxon>
        <taxon>Metazoa</taxon>
        <taxon>Spiralia</taxon>
        <taxon>Lophotrochozoa</taxon>
        <taxon>Platyhelminthes</taxon>
        <taxon>Trematoda</taxon>
        <taxon>Digenea</taxon>
        <taxon>Plagiorchiida</taxon>
        <taxon>Pronocephalata</taxon>
        <taxon>Paramphistomoidea</taxon>
        <taxon>Paramphistomidae</taxon>
        <taxon>Calicophoron</taxon>
    </lineage>
</organism>
<sequence length="793" mass="84763">MNTKAPVFVVTQSLPPDSNGVTATTASAVTLAVQGTKPSSTPSGSPRKAVKHAIIVTPTNIPCIKREASSVEAVVCSPMPACLREVVTQSTCSSYSTSLKSPLGFRTSPSEEEVNKRVLAILKRMTNLKADPKASKSSVSAAERSHVNENQNQKLATESSPSSTVHPSRSLCSTKSTAPKPLTTLASVDVDPKSLPGLPPQSATGRRRCTCSRSCCLKLYCECFAAGMLCSDCTCVSCLNNTEHAELREQAIQQIVQRKPDAFSSKIEYSRENASIHTRGCNCKRSGCLKNYCECFEARIRCTSRCRCQFCYNTAERLLPLPPPPLRSRGSTPTGTHSKKGSNSALPTTVSVVDCSSPATSDSIPTVSNIATAQSLQCTVARATAPVRLDHLIEESVESRDPSSVPPTDPASPISSKDSRDLNRDSPETSDSTSSAPSNSNEMNSYRTEATAESDTTKLVQNPPSELKLPSAILPPAAVPIIQTAGLNVPLSTLPGLTVLPVVPTPSQSSPSIINLPAVSPNVLATWLALMSGAAPAAILPSFQTLPVSVGEPNPQAPVPHPLVRSETNVTTIKPMLIDGPVAQTQPIIATVMTSDSENSQMVVDNQCLANSYDPPSSTGDEFYTEEELETFKRLREQRNQLLNRLPEPEEASPSPHPDTHDPHPTSAVVVKAAFPQRSEDNCLSLSLPSAPSETVEPERANVLSAAARLSASAKSVSLRAGSRTRSRLKPNSLEFARLNARINRISQTVYRQNKIICKLRRLLRRCRPNVACPASAAATVTSKITSHQIRAS</sequence>
<reference evidence="6" key="1">
    <citation type="submission" date="2024-06" db="EMBL/GenBank/DDBJ databases">
        <authorList>
            <person name="Liu X."/>
            <person name="Lenzi L."/>
            <person name="Haldenby T S."/>
            <person name="Uol C."/>
        </authorList>
    </citation>
    <scope>NUCLEOTIDE SEQUENCE</scope>
</reference>
<comment type="similarity">
    <text evidence="2">Belongs to the lin-54 family.</text>
</comment>
<dbReference type="Pfam" id="PF03638">
    <property type="entry name" value="TCR"/>
    <property type="match status" value="2"/>
</dbReference>
<dbReference type="InterPro" id="IPR033467">
    <property type="entry name" value="Tesmin/TSO1-like_CXC"/>
</dbReference>
<proteinExistence type="inferred from homology"/>
<evidence type="ECO:0000313" key="6">
    <source>
        <dbReference type="EMBL" id="CAL5131317.1"/>
    </source>
</evidence>
<protein>
    <recommendedName>
        <fullName evidence="5">CRC domain-containing protein</fullName>
    </recommendedName>
</protein>
<feature type="compositionally biased region" description="Polar residues" evidence="4">
    <location>
        <begin position="443"/>
        <end position="463"/>
    </location>
</feature>
<evidence type="ECO:0000256" key="4">
    <source>
        <dbReference type="SAM" id="MobiDB-lite"/>
    </source>
</evidence>
<dbReference type="AlphaFoldDB" id="A0AAV2T7A6"/>
<feature type="region of interest" description="Disordered" evidence="4">
    <location>
        <begin position="395"/>
        <end position="463"/>
    </location>
</feature>
<dbReference type="PANTHER" id="PTHR12446">
    <property type="entry name" value="TESMIN/TSO1-RELATED"/>
    <property type="match status" value="1"/>
</dbReference>
<evidence type="ECO:0000313" key="7">
    <source>
        <dbReference type="Proteomes" id="UP001497525"/>
    </source>
</evidence>
<dbReference type="InterPro" id="IPR028307">
    <property type="entry name" value="Lin-54_fam"/>
</dbReference>
<keyword evidence="3" id="KW-0539">Nucleus</keyword>
<dbReference type="Proteomes" id="UP001497525">
    <property type="component" value="Unassembled WGS sequence"/>
</dbReference>
<feature type="region of interest" description="Disordered" evidence="4">
    <location>
        <begin position="647"/>
        <end position="666"/>
    </location>
</feature>
<feature type="compositionally biased region" description="Polar residues" evidence="4">
    <location>
        <begin position="329"/>
        <end position="348"/>
    </location>
</feature>
<accession>A0AAV2T7A6</accession>
<evidence type="ECO:0000256" key="3">
    <source>
        <dbReference type="ARBA" id="ARBA00023242"/>
    </source>
</evidence>
<feature type="region of interest" description="Disordered" evidence="4">
    <location>
        <begin position="322"/>
        <end position="348"/>
    </location>
</feature>
<evidence type="ECO:0000256" key="2">
    <source>
        <dbReference type="ARBA" id="ARBA00007267"/>
    </source>
</evidence>
<dbReference type="SMART" id="SM01114">
    <property type="entry name" value="CXC"/>
    <property type="match status" value="2"/>
</dbReference>
<feature type="compositionally biased region" description="Low complexity" evidence="4">
    <location>
        <begin position="159"/>
        <end position="170"/>
    </location>
</feature>
<comment type="caution">
    <text evidence="6">The sequence shown here is derived from an EMBL/GenBank/DDBJ whole genome shotgun (WGS) entry which is preliminary data.</text>
</comment>
<dbReference type="InterPro" id="IPR005172">
    <property type="entry name" value="CRC"/>
</dbReference>